<reference evidence="6 7" key="1">
    <citation type="journal article" date="2017" name="Water Res.">
        <title>Comammox in drinking water systems.</title>
        <authorList>
            <person name="Wang Y."/>
            <person name="Ma L."/>
            <person name="Mao Y."/>
            <person name="Jiang X."/>
            <person name="Xia Y."/>
            <person name="Yu K."/>
            <person name="Li B."/>
            <person name="Zhang T."/>
        </authorList>
    </citation>
    <scope>NUCLEOTIDE SEQUENCE [LARGE SCALE GENOMIC DNA]</scope>
    <source>
        <strain evidence="6">SG_bin8</strain>
    </source>
</reference>
<name>A0A1W9I2U4_9HYPH</name>
<dbReference type="Gene3D" id="1.20.120.550">
    <property type="entry name" value="Membrane associated eicosanoid/glutathione metabolism-like domain"/>
    <property type="match status" value="1"/>
</dbReference>
<dbReference type="EMBL" id="LWDL01000005">
    <property type="protein sequence ID" value="OQW53930.1"/>
    <property type="molecule type" value="Genomic_DNA"/>
</dbReference>
<accession>A0A1W9I2U4</accession>
<evidence type="ECO:0008006" key="8">
    <source>
        <dbReference type="Google" id="ProtNLM"/>
    </source>
</evidence>
<evidence type="ECO:0000313" key="6">
    <source>
        <dbReference type="EMBL" id="OQW53930.1"/>
    </source>
</evidence>
<evidence type="ECO:0000256" key="3">
    <source>
        <dbReference type="ARBA" id="ARBA00022989"/>
    </source>
</evidence>
<feature type="transmembrane region" description="Helical" evidence="5">
    <location>
        <begin position="61"/>
        <end position="86"/>
    </location>
</feature>
<comment type="subcellular location">
    <subcellularLocation>
        <location evidence="1">Membrane</location>
    </subcellularLocation>
</comment>
<proteinExistence type="predicted"/>
<feature type="transmembrane region" description="Helical" evidence="5">
    <location>
        <begin position="6"/>
        <end position="25"/>
    </location>
</feature>
<dbReference type="PANTHER" id="PTHR35814">
    <property type="match status" value="1"/>
</dbReference>
<organism evidence="6 7">
    <name type="scientific">Candidatus Raskinella chloraquaticus</name>
    <dbReference type="NCBI Taxonomy" id="1951219"/>
    <lineage>
        <taxon>Bacteria</taxon>
        <taxon>Pseudomonadati</taxon>
        <taxon>Pseudomonadota</taxon>
        <taxon>Alphaproteobacteria</taxon>
        <taxon>Hyphomicrobiales</taxon>
        <taxon>Phreatobacteraceae</taxon>
        <taxon>Candidatus Raskinella</taxon>
    </lineage>
</organism>
<dbReference type="STRING" id="1827387.A4S15_00310"/>
<dbReference type="Proteomes" id="UP000192872">
    <property type="component" value="Unassembled WGS sequence"/>
</dbReference>
<evidence type="ECO:0000256" key="5">
    <source>
        <dbReference type="SAM" id="Phobius"/>
    </source>
</evidence>
<dbReference type="PANTHER" id="PTHR35814:SF1">
    <property type="entry name" value="GLUTATHIONE S-TRANSFERASE-RELATED"/>
    <property type="match status" value="1"/>
</dbReference>
<gene>
    <name evidence="6" type="ORF">A4S15_00310</name>
</gene>
<evidence type="ECO:0000256" key="2">
    <source>
        <dbReference type="ARBA" id="ARBA00022692"/>
    </source>
</evidence>
<dbReference type="Pfam" id="PF01124">
    <property type="entry name" value="MAPEG"/>
    <property type="match status" value="1"/>
</dbReference>
<dbReference type="InterPro" id="IPR023352">
    <property type="entry name" value="MAPEG-like_dom_sf"/>
</dbReference>
<dbReference type="InterPro" id="IPR001129">
    <property type="entry name" value="Membr-assoc_MAPEG"/>
</dbReference>
<sequence length="129" mass="13518">MPLKAAAFYAALHILLLVVLTGLVIRRRRSQLIGIGDGGDKLMMRLIRVHGNAAEQAAPNLALLILMGLLAAPVWSVHLFGFISLAGRVLHAFGLSQSAGGSLGRVSGMVLTLNCLIIGALGLLVLAFL</sequence>
<keyword evidence="2 5" id="KW-0812">Transmembrane</keyword>
<keyword evidence="4 5" id="KW-0472">Membrane</keyword>
<dbReference type="AlphaFoldDB" id="A0A1W9I2U4"/>
<comment type="caution">
    <text evidence="6">The sequence shown here is derived from an EMBL/GenBank/DDBJ whole genome shotgun (WGS) entry which is preliminary data.</text>
</comment>
<dbReference type="SUPFAM" id="SSF161084">
    <property type="entry name" value="MAPEG domain-like"/>
    <property type="match status" value="1"/>
</dbReference>
<protein>
    <recommendedName>
        <fullName evidence="8">Glutathione S-transferase</fullName>
    </recommendedName>
</protein>
<keyword evidence="3 5" id="KW-1133">Transmembrane helix</keyword>
<dbReference type="GO" id="GO:0016020">
    <property type="term" value="C:membrane"/>
    <property type="evidence" value="ECO:0007669"/>
    <property type="project" value="UniProtKB-SubCell"/>
</dbReference>
<feature type="transmembrane region" description="Helical" evidence="5">
    <location>
        <begin position="106"/>
        <end position="128"/>
    </location>
</feature>
<evidence type="ECO:0000256" key="4">
    <source>
        <dbReference type="ARBA" id="ARBA00023136"/>
    </source>
</evidence>
<evidence type="ECO:0000256" key="1">
    <source>
        <dbReference type="ARBA" id="ARBA00004370"/>
    </source>
</evidence>
<evidence type="ECO:0000313" key="7">
    <source>
        <dbReference type="Proteomes" id="UP000192872"/>
    </source>
</evidence>